<dbReference type="GO" id="GO:0034599">
    <property type="term" value="P:cellular response to oxidative stress"/>
    <property type="evidence" value="ECO:0007669"/>
    <property type="project" value="TreeGrafter"/>
</dbReference>
<protein>
    <recommendedName>
        <fullName evidence="2">thioredoxin-dependent peroxiredoxin</fullName>
        <ecNumber evidence="2">1.11.1.24</ecNumber>
    </recommendedName>
    <alternativeName>
        <fullName evidence="8">Thioredoxin peroxidase</fullName>
    </alternativeName>
    <alternativeName>
        <fullName evidence="10">Thioredoxin-dependent peroxiredoxin Bcp</fullName>
    </alternativeName>
</protein>
<comment type="similarity">
    <text evidence="9">Belongs to the peroxiredoxin family. BCP/PrxQ subfamily.</text>
</comment>
<feature type="chain" id="PRO_5012544937" description="thioredoxin-dependent peroxiredoxin" evidence="12">
    <location>
        <begin position="22"/>
        <end position="208"/>
    </location>
</feature>
<sequence length="208" mass="22767">MRSILVLALFVSVLVAPLSMAQPREIAPEASAVRPLLNGMTIPNVTVKLADGSPVSLAALTMQKPTVILFYRGGWCPYCNRQFAELQTVEQDIIDLGYQILAISPETPENLQKQALKTEMKVTQLSDTDLNAIREFGLGFHVDKVTQMRYAANNINLAKDADGKAVLPAPGVFIVNQKGQVEFSYVNPDFKVRPSAELILNVAKVLAK</sequence>
<evidence type="ECO:0000256" key="7">
    <source>
        <dbReference type="ARBA" id="ARBA00023284"/>
    </source>
</evidence>
<keyword evidence="12" id="KW-0732">Signal</keyword>
<evidence type="ECO:0000256" key="4">
    <source>
        <dbReference type="ARBA" id="ARBA00022862"/>
    </source>
</evidence>
<dbReference type="Proteomes" id="UP000184520">
    <property type="component" value="Unassembled WGS sequence"/>
</dbReference>
<evidence type="ECO:0000256" key="2">
    <source>
        <dbReference type="ARBA" id="ARBA00013017"/>
    </source>
</evidence>
<evidence type="ECO:0000256" key="1">
    <source>
        <dbReference type="ARBA" id="ARBA00003330"/>
    </source>
</evidence>
<evidence type="ECO:0000256" key="3">
    <source>
        <dbReference type="ARBA" id="ARBA00022559"/>
    </source>
</evidence>
<comment type="catalytic activity">
    <reaction evidence="11">
        <text>a hydroperoxide + [thioredoxin]-dithiol = an alcohol + [thioredoxin]-disulfide + H2O</text>
        <dbReference type="Rhea" id="RHEA:62620"/>
        <dbReference type="Rhea" id="RHEA-COMP:10698"/>
        <dbReference type="Rhea" id="RHEA-COMP:10700"/>
        <dbReference type="ChEBI" id="CHEBI:15377"/>
        <dbReference type="ChEBI" id="CHEBI:29950"/>
        <dbReference type="ChEBI" id="CHEBI:30879"/>
        <dbReference type="ChEBI" id="CHEBI:35924"/>
        <dbReference type="ChEBI" id="CHEBI:50058"/>
        <dbReference type="EC" id="1.11.1.24"/>
    </reaction>
</comment>
<evidence type="ECO:0000256" key="12">
    <source>
        <dbReference type="SAM" id="SignalP"/>
    </source>
</evidence>
<dbReference type="Pfam" id="PF00578">
    <property type="entry name" value="AhpC-TSA"/>
    <property type="match status" value="1"/>
</dbReference>
<dbReference type="GO" id="GO:0005737">
    <property type="term" value="C:cytoplasm"/>
    <property type="evidence" value="ECO:0007669"/>
    <property type="project" value="TreeGrafter"/>
</dbReference>
<keyword evidence="7" id="KW-0676">Redox-active center</keyword>
<dbReference type="PANTHER" id="PTHR42801">
    <property type="entry name" value="THIOREDOXIN-DEPENDENT PEROXIDE REDUCTASE"/>
    <property type="match status" value="1"/>
</dbReference>
<dbReference type="SUPFAM" id="SSF52833">
    <property type="entry name" value="Thioredoxin-like"/>
    <property type="match status" value="1"/>
</dbReference>
<evidence type="ECO:0000313" key="14">
    <source>
        <dbReference type="EMBL" id="SHG87599.1"/>
    </source>
</evidence>
<dbReference type="CDD" id="cd02970">
    <property type="entry name" value="PRX_like2"/>
    <property type="match status" value="1"/>
</dbReference>
<evidence type="ECO:0000256" key="5">
    <source>
        <dbReference type="ARBA" id="ARBA00023002"/>
    </source>
</evidence>
<feature type="signal peptide" evidence="12">
    <location>
        <begin position="1"/>
        <end position="21"/>
    </location>
</feature>
<dbReference type="InterPro" id="IPR013766">
    <property type="entry name" value="Thioredoxin_domain"/>
</dbReference>
<dbReference type="Gene3D" id="3.40.30.10">
    <property type="entry name" value="Glutaredoxin"/>
    <property type="match status" value="1"/>
</dbReference>
<dbReference type="InterPro" id="IPR000866">
    <property type="entry name" value="AhpC/TSA"/>
</dbReference>
<dbReference type="STRING" id="634436.SAMN05216361_3189"/>
<dbReference type="InterPro" id="IPR036249">
    <property type="entry name" value="Thioredoxin-like_sf"/>
</dbReference>
<evidence type="ECO:0000259" key="13">
    <source>
        <dbReference type="PROSITE" id="PS51352"/>
    </source>
</evidence>
<evidence type="ECO:0000256" key="11">
    <source>
        <dbReference type="ARBA" id="ARBA00049091"/>
    </source>
</evidence>
<dbReference type="InterPro" id="IPR050924">
    <property type="entry name" value="Peroxiredoxin_BCP/PrxQ"/>
</dbReference>
<evidence type="ECO:0000256" key="10">
    <source>
        <dbReference type="ARBA" id="ARBA00042639"/>
    </source>
</evidence>
<keyword evidence="3" id="KW-0575">Peroxidase</keyword>
<proteinExistence type="inferred from homology"/>
<evidence type="ECO:0000313" key="15">
    <source>
        <dbReference type="Proteomes" id="UP000184520"/>
    </source>
</evidence>
<dbReference type="OrthoDB" id="9809746at2"/>
<gene>
    <name evidence="14" type="ORF">SAMN05216361_3189</name>
</gene>
<keyword evidence="15" id="KW-1185">Reference proteome</keyword>
<dbReference type="PANTHER" id="PTHR42801:SF7">
    <property type="entry name" value="SLL1159 PROTEIN"/>
    <property type="match status" value="1"/>
</dbReference>
<evidence type="ECO:0000256" key="9">
    <source>
        <dbReference type="ARBA" id="ARBA00038489"/>
    </source>
</evidence>
<dbReference type="EC" id="1.11.1.24" evidence="2"/>
<dbReference type="PROSITE" id="PS51352">
    <property type="entry name" value="THIOREDOXIN_2"/>
    <property type="match status" value="1"/>
</dbReference>
<reference evidence="15" key="1">
    <citation type="submission" date="2016-11" db="EMBL/GenBank/DDBJ databases">
        <authorList>
            <person name="Varghese N."/>
            <person name="Submissions S."/>
        </authorList>
    </citation>
    <scope>NUCLEOTIDE SEQUENCE [LARGE SCALE GENOMIC DNA]</scope>
    <source>
        <strain evidence="15">CGMCC 1.8995</strain>
    </source>
</reference>
<dbReference type="AlphaFoldDB" id="A0A1M5NEJ4"/>
<organism evidence="14 15">
    <name type="scientific">Marisediminitalea aggregata</name>
    <dbReference type="NCBI Taxonomy" id="634436"/>
    <lineage>
        <taxon>Bacteria</taxon>
        <taxon>Pseudomonadati</taxon>
        <taxon>Pseudomonadota</taxon>
        <taxon>Gammaproteobacteria</taxon>
        <taxon>Alteromonadales</taxon>
        <taxon>Alteromonadaceae</taxon>
        <taxon>Marisediminitalea</taxon>
    </lineage>
</organism>
<evidence type="ECO:0000256" key="6">
    <source>
        <dbReference type="ARBA" id="ARBA00023157"/>
    </source>
</evidence>
<keyword evidence="5" id="KW-0560">Oxidoreductase</keyword>
<keyword evidence="4" id="KW-0049">Antioxidant</keyword>
<dbReference type="EMBL" id="FQWD01000005">
    <property type="protein sequence ID" value="SHG87599.1"/>
    <property type="molecule type" value="Genomic_DNA"/>
</dbReference>
<keyword evidence="6" id="KW-1015">Disulfide bond</keyword>
<evidence type="ECO:0000256" key="8">
    <source>
        <dbReference type="ARBA" id="ARBA00032824"/>
    </source>
</evidence>
<dbReference type="GO" id="GO:0008379">
    <property type="term" value="F:thioredoxin peroxidase activity"/>
    <property type="evidence" value="ECO:0007669"/>
    <property type="project" value="TreeGrafter"/>
</dbReference>
<feature type="domain" description="Thioredoxin" evidence="13">
    <location>
        <begin position="36"/>
        <end position="208"/>
    </location>
</feature>
<accession>A0A1M5NEJ4</accession>
<dbReference type="RefSeq" id="WP_073324163.1">
    <property type="nucleotide sequence ID" value="NZ_FQWD01000005.1"/>
</dbReference>
<dbReference type="GO" id="GO:0045454">
    <property type="term" value="P:cell redox homeostasis"/>
    <property type="evidence" value="ECO:0007669"/>
    <property type="project" value="TreeGrafter"/>
</dbReference>
<name>A0A1M5NEJ4_9ALTE</name>
<comment type="function">
    <text evidence="1">Thiol-specific peroxidase that catalyzes the reduction of hydrogen peroxide and organic hydroperoxides to water and alcohols, respectively. Plays a role in cell protection against oxidative stress by detoxifying peroxides and as sensor of hydrogen peroxide-mediated signaling events.</text>
</comment>